<keyword evidence="3" id="KW-0433">Leucine-rich repeat</keyword>
<comment type="caution">
    <text evidence="20">The sequence shown here is derived from an EMBL/GenBank/DDBJ whole genome shotgun (WGS) entry which is preliminary data.</text>
</comment>
<name>A0ABD3HPD8_9MARC</name>
<dbReference type="FunFam" id="3.30.200.20:FF:000015">
    <property type="entry name" value="Somatic embryogenesis receptor kinase 1"/>
    <property type="match status" value="1"/>
</dbReference>
<evidence type="ECO:0000313" key="20">
    <source>
        <dbReference type="EMBL" id="KAL3692189.1"/>
    </source>
</evidence>
<gene>
    <name evidence="20" type="ORF">R1sor_005840</name>
</gene>
<keyword evidence="13" id="KW-0675">Receptor</keyword>
<evidence type="ECO:0000256" key="3">
    <source>
        <dbReference type="ARBA" id="ARBA00022614"/>
    </source>
</evidence>
<dbReference type="InterPro" id="IPR008271">
    <property type="entry name" value="Ser/Thr_kinase_AS"/>
</dbReference>
<evidence type="ECO:0000256" key="5">
    <source>
        <dbReference type="ARBA" id="ARBA00022692"/>
    </source>
</evidence>
<dbReference type="PROSITE" id="PS00108">
    <property type="entry name" value="PROTEIN_KINASE_ST"/>
    <property type="match status" value="1"/>
</dbReference>
<organism evidence="20 21">
    <name type="scientific">Riccia sorocarpa</name>
    <dbReference type="NCBI Taxonomy" id="122646"/>
    <lineage>
        <taxon>Eukaryota</taxon>
        <taxon>Viridiplantae</taxon>
        <taxon>Streptophyta</taxon>
        <taxon>Embryophyta</taxon>
        <taxon>Marchantiophyta</taxon>
        <taxon>Marchantiopsida</taxon>
        <taxon>Marchantiidae</taxon>
        <taxon>Marchantiales</taxon>
        <taxon>Ricciaceae</taxon>
        <taxon>Riccia</taxon>
    </lineage>
</organism>
<dbReference type="CDD" id="cd14066">
    <property type="entry name" value="STKc_IRAK"/>
    <property type="match status" value="1"/>
</dbReference>
<dbReference type="SUPFAM" id="SSF52058">
    <property type="entry name" value="L domain-like"/>
    <property type="match status" value="1"/>
</dbReference>
<evidence type="ECO:0000256" key="2">
    <source>
        <dbReference type="ARBA" id="ARBA00008684"/>
    </source>
</evidence>
<dbReference type="SMART" id="SM00220">
    <property type="entry name" value="S_TKc"/>
    <property type="match status" value="1"/>
</dbReference>
<evidence type="ECO:0000256" key="10">
    <source>
        <dbReference type="ARBA" id="ARBA00022840"/>
    </source>
</evidence>
<feature type="binding site" evidence="16">
    <location>
        <position position="642"/>
    </location>
    <ligand>
        <name>ATP</name>
        <dbReference type="ChEBI" id="CHEBI:30616"/>
    </ligand>
</feature>
<dbReference type="PANTHER" id="PTHR27000">
    <property type="entry name" value="LEUCINE-RICH REPEAT RECEPTOR-LIKE PROTEIN KINASE FAMILY PROTEIN-RELATED"/>
    <property type="match status" value="1"/>
</dbReference>
<dbReference type="InterPro" id="IPR003591">
    <property type="entry name" value="Leu-rich_rpt_typical-subtyp"/>
</dbReference>
<dbReference type="SUPFAM" id="SSF56112">
    <property type="entry name" value="Protein kinase-like (PK-like)"/>
    <property type="match status" value="1"/>
</dbReference>
<evidence type="ECO:0000256" key="14">
    <source>
        <dbReference type="ARBA" id="ARBA00023180"/>
    </source>
</evidence>
<dbReference type="GO" id="GO:0005524">
    <property type="term" value="F:ATP binding"/>
    <property type="evidence" value="ECO:0007669"/>
    <property type="project" value="UniProtKB-UniRule"/>
</dbReference>
<dbReference type="PROSITE" id="PS00107">
    <property type="entry name" value="PROTEIN_KINASE_ATP"/>
    <property type="match status" value="1"/>
</dbReference>
<keyword evidence="5 17" id="KW-0812">Transmembrane</keyword>
<comment type="subcellular location">
    <subcellularLocation>
        <location evidence="1">Cell membrane</location>
    </subcellularLocation>
    <subcellularLocation>
        <location evidence="15">Endomembrane system</location>
        <topology evidence="15">Single-pass membrane protein</topology>
    </subcellularLocation>
</comment>
<accession>A0ABD3HPD8</accession>
<dbReference type="SMART" id="SM00369">
    <property type="entry name" value="LRR_TYP"/>
    <property type="match status" value="5"/>
</dbReference>
<dbReference type="PANTHER" id="PTHR27000:SF642">
    <property type="entry name" value="INACTIVE LEUCINE-RICH REPEAT RECEPTOR KINASE XIAO-RELATED"/>
    <property type="match status" value="1"/>
</dbReference>
<keyword evidence="10 16" id="KW-0067">ATP-binding</keyword>
<dbReference type="Pfam" id="PF00069">
    <property type="entry name" value="Pkinase"/>
    <property type="match status" value="1"/>
</dbReference>
<dbReference type="InterPro" id="IPR013210">
    <property type="entry name" value="LRR_N_plant-typ"/>
</dbReference>
<dbReference type="PROSITE" id="PS50011">
    <property type="entry name" value="PROTEIN_KINASE_DOM"/>
    <property type="match status" value="1"/>
</dbReference>
<evidence type="ECO:0000256" key="13">
    <source>
        <dbReference type="ARBA" id="ARBA00023170"/>
    </source>
</evidence>
<keyword evidence="6 18" id="KW-0732">Signal</keyword>
<evidence type="ECO:0000256" key="18">
    <source>
        <dbReference type="SAM" id="SignalP"/>
    </source>
</evidence>
<feature type="chain" id="PRO_5044757848" description="Protein kinase domain-containing protein" evidence="18">
    <location>
        <begin position="24"/>
        <end position="937"/>
    </location>
</feature>
<feature type="transmembrane region" description="Helical" evidence="17">
    <location>
        <begin position="548"/>
        <end position="571"/>
    </location>
</feature>
<comment type="similarity">
    <text evidence="2">Belongs to the protein kinase superfamily. Ser/Thr protein kinase family.</text>
</comment>
<dbReference type="InterPro" id="IPR011009">
    <property type="entry name" value="Kinase-like_dom_sf"/>
</dbReference>
<keyword evidence="14" id="KW-0325">Glycoprotein</keyword>
<evidence type="ECO:0000256" key="12">
    <source>
        <dbReference type="ARBA" id="ARBA00023136"/>
    </source>
</evidence>
<keyword evidence="21" id="KW-1185">Reference proteome</keyword>
<dbReference type="Gene3D" id="3.30.200.20">
    <property type="entry name" value="Phosphorylase Kinase, domain 1"/>
    <property type="match status" value="1"/>
</dbReference>
<keyword evidence="11 17" id="KW-1133">Transmembrane helix</keyword>
<evidence type="ECO:0000256" key="15">
    <source>
        <dbReference type="ARBA" id="ARBA00037847"/>
    </source>
</evidence>
<keyword evidence="4" id="KW-0808">Transferase</keyword>
<keyword evidence="7" id="KW-0677">Repeat</keyword>
<protein>
    <recommendedName>
        <fullName evidence="19">Protein kinase domain-containing protein</fullName>
    </recommendedName>
</protein>
<dbReference type="InterPro" id="IPR017441">
    <property type="entry name" value="Protein_kinase_ATP_BS"/>
</dbReference>
<dbReference type="Pfam" id="PF08263">
    <property type="entry name" value="LRRNT_2"/>
    <property type="match status" value="1"/>
</dbReference>
<dbReference type="GO" id="GO:0016301">
    <property type="term" value="F:kinase activity"/>
    <property type="evidence" value="ECO:0007669"/>
    <property type="project" value="UniProtKB-KW"/>
</dbReference>
<dbReference type="InterPro" id="IPR001611">
    <property type="entry name" value="Leu-rich_rpt"/>
</dbReference>
<dbReference type="PROSITE" id="PS51450">
    <property type="entry name" value="LRR"/>
    <property type="match status" value="1"/>
</dbReference>
<evidence type="ECO:0000256" key="1">
    <source>
        <dbReference type="ARBA" id="ARBA00004236"/>
    </source>
</evidence>
<reference evidence="20 21" key="1">
    <citation type="submission" date="2024-09" db="EMBL/GenBank/DDBJ databases">
        <title>Chromosome-scale assembly of Riccia sorocarpa.</title>
        <authorList>
            <person name="Paukszto L."/>
        </authorList>
    </citation>
    <scope>NUCLEOTIDE SEQUENCE [LARGE SCALE GENOMIC DNA]</scope>
    <source>
        <strain evidence="20">LP-2024</strain>
        <tissue evidence="20">Aerial parts of the thallus</tissue>
    </source>
</reference>
<dbReference type="Proteomes" id="UP001633002">
    <property type="component" value="Unassembled WGS sequence"/>
</dbReference>
<dbReference type="Pfam" id="PF00560">
    <property type="entry name" value="LRR_1"/>
    <property type="match status" value="5"/>
</dbReference>
<dbReference type="Gene3D" id="1.10.510.10">
    <property type="entry name" value="Transferase(Phosphotransferase) domain 1"/>
    <property type="match status" value="1"/>
</dbReference>
<evidence type="ECO:0000259" key="19">
    <source>
        <dbReference type="PROSITE" id="PS50011"/>
    </source>
</evidence>
<keyword evidence="9" id="KW-0418">Kinase</keyword>
<dbReference type="AlphaFoldDB" id="A0ABD3HPD8"/>
<evidence type="ECO:0000256" key="17">
    <source>
        <dbReference type="SAM" id="Phobius"/>
    </source>
</evidence>
<dbReference type="GO" id="GO:0012505">
    <property type="term" value="C:endomembrane system"/>
    <property type="evidence" value="ECO:0007669"/>
    <property type="project" value="UniProtKB-SubCell"/>
</dbReference>
<evidence type="ECO:0000313" key="21">
    <source>
        <dbReference type="Proteomes" id="UP001633002"/>
    </source>
</evidence>
<dbReference type="GO" id="GO:0005886">
    <property type="term" value="C:plasma membrane"/>
    <property type="evidence" value="ECO:0007669"/>
    <property type="project" value="UniProtKB-SubCell"/>
</dbReference>
<dbReference type="Gene3D" id="3.80.10.10">
    <property type="entry name" value="Ribonuclease Inhibitor"/>
    <property type="match status" value="4"/>
</dbReference>
<evidence type="ECO:0000256" key="9">
    <source>
        <dbReference type="ARBA" id="ARBA00022777"/>
    </source>
</evidence>
<dbReference type="InterPro" id="IPR032675">
    <property type="entry name" value="LRR_dom_sf"/>
</dbReference>
<evidence type="ECO:0000256" key="4">
    <source>
        <dbReference type="ARBA" id="ARBA00022679"/>
    </source>
</evidence>
<evidence type="ECO:0000256" key="7">
    <source>
        <dbReference type="ARBA" id="ARBA00022737"/>
    </source>
</evidence>
<sequence>MTSRLGNWVSFFILLFLCCSSQGLVSDDDALLKFKARLVDRRNILSTWGSAGEDPCSDKSPPNWSTWVGVSCSNASGRGLEVSALELGSSYLVSDDISAVSSLTKLLKLDLSSNSFSGPLPDLGRLGSLLQLRLENNQFLGNLSRRFPPTLQRLELQNNHLSGRMDVTNLFSLGSLQKLDLSGNNFTGVLPGLNGLQNITFLDVSNNRFQGTLPSPLFSLNLYYCNMSSNDFSGSIEVTGQSMTGVIDLSRNALTGAISSLLSTSSTITYLDISDNRLEGPVPSLISERLRASLTYLSLQNSVFTLEDLTTILTSDFSVLEELPWYTLVAVNYFWGLPFSLGAFSGMPQLQDLNLRGNSFSGTLQRVGLANQQYNLTNLQVLDLSNNGDRFTLENGWIEEVLKLPNLKKVVLGGNFVMPNVLPTLNSLTYMDSPRALEVLDLSSLNLKGSIPSKYANRSIFPSLKSLDLSINSLKGPIPVGFWDMQNLDLDISWNKFSGKLTSLPSVLFNSQPFTGNKGLCLDDAARLPNGLALYIVWCYQLQPGFSLWKIILIATACGVAVGISCLFLGVTWRRRTEVRKHQQDAELIALLLDKETTSLMSLRDLKRATNDFSAENEIGAGGFGRVYKGMLADGSVVAIKKSIHDGSSSEYKSQFLNEVKILSQVHHRHLVKLLGCCLAGNNALLVFEYVPNGTLQEHLSLTNKRTPLGWDQRLLIAHQTAHALDYLHTSASPPIYHLDVKSANILLDRNLNAKVSDFGISKLALALEATHVTTMRALQGTFGYMDPELVLKSQLTGKSDVYALGAVLLELITAKAVVDRSRGENISLVHWVRSLKRAGGLAEVVDPTILETFTTKDGQESINAVAELALHCLSLQSEDRPSMKLVSSILLNIQQRSGPQECASLALDKLAVPHQVDECKGIEMAEISSSDQHSTV</sequence>
<proteinExistence type="inferred from homology"/>
<evidence type="ECO:0000256" key="6">
    <source>
        <dbReference type="ARBA" id="ARBA00022729"/>
    </source>
</evidence>
<keyword evidence="12 17" id="KW-0472">Membrane</keyword>
<dbReference type="InterPro" id="IPR000719">
    <property type="entry name" value="Prot_kinase_dom"/>
</dbReference>
<keyword evidence="8 16" id="KW-0547">Nucleotide-binding</keyword>
<feature type="signal peptide" evidence="18">
    <location>
        <begin position="1"/>
        <end position="23"/>
    </location>
</feature>
<dbReference type="EMBL" id="JBJQOH010000003">
    <property type="protein sequence ID" value="KAL3692189.1"/>
    <property type="molecule type" value="Genomic_DNA"/>
</dbReference>
<evidence type="ECO:0000256" key="8">
    <source>
        <dbReference type="ARBA" id="ARBA00022741"/>
    </source>
</evidence>
<evidence type="ECO:0000256" key="11">
    <source>
        <dbReference type="ARBA" id="ARBA00022989"/>
    </source>
</evidence>
<evidence type="ECO:0000256" key="16">
    <source>
        <dbReference type="PROSITE-ProRule" id="PRU10141"/>
    </source>
</evidence>
<feature type="domain" description="Protein kinase" evidence="19">
    <location>
        <begin position="613"/>
        <end position="892"/>
    </location>
</feature>